<dbReference type="STRING" id="1403537.Q428_08570"/>
<dbReference type="GO" id="GO:0046961">
    <property type="term" value="F:proton-transporting ATPase activity, rotational mechanism"/>
    <property type="evidence" value="ECO:0007669"/>
    <property type="project" value="InterPro"/>
</dbReference>
<dbReference type="SUPFAM" id="SSF103486">
    <property type="entry name" value="V-type ATP synthase subunit C"/>
    <property type="match status" value="1"/>
</dbReference>
<dbReference type="Proteomes" id="UP000019681">
    <property type="component" value="Unassembled WGS sequence"/>
</dbReference>
<dbReference type="EMBL" id="AZQP01000023">
    <property type="protein sequence ID" value="EYE88352.1"/>
    <property type="molecule type" value="Genomic_DNA"/>
</dbReference>
<dbReference type="NCBIfam" id="NF002266">
    <property type="entry name" value="PRK01198.1-2"/>
    <property type="match status" value="1"/>
</dbReference>
<proteinExistence type="inferred from homology"/>
<organism evidence="4 5">
    <name type="scientific">Fervidicella metallireducens AeB</name>
    <dbReference type="NCBI Taxonomy" id="1403537"/>
    <lineage>
        <taxon>Bacteria</taxon>
        <taxon>Bacillati</taxon>
        <taxon>Bacillota</taxon>
        <taxon>Clostridia</taxon>
        <taxon>Eubacteriales</taxon>
        <taxon>Clostridiaceae</taxon>
        <taxon>Fervidicella</taxon>
    </lineage>
</organism>
<accession>A0A017RUI3</accession>
<dbReference type="Gene3D" id="1.10.132.50">
    <property type="entry name" value="ATP synthase (C/AC39) subunit, domain 3"/>
    <property type="match status" value="1"/>
</dbReference>
<dbReference type="InterPro" id="IPR050873">
    <property type="entry name" value="V-ATPase_V0D/AC39_subunit"/>
</dbReference>
<protein>
    <recommendedName>
        <fullName evidence="6">V-type ATP synthase subunit C</fullName>
    </recommendedName>
</protein>
<dbReference type="InterPro" id="IPR036079">
    <property type="entry name" value="ATPase_csu/dsu_sf"/>
</dbReference>
<dbReference type="PANTHER" id="PTHR38682">
    <property type="entry name" value="V-TYPE ATP SYNTHASE SUBUNIT C"/>
    <property type="match status" value="1"/>
</dbReference>
<comment type="caution">
    <text evidence="4">The sequence shown here is derived from an EMBL/GenBank/DDBJ whole genome shotgun (WGS) entry which is preliminary data.</text>
</comment>
<keyword evidence="5" id="KW-1185">Reference proteome</keyword>
<evidence type="ECO:0000256" key="1">
    <source>
        <dbReference type="ARBA" id="ARBA00006709"/>
    </source>
</evidence>
<keyword evidence="3" id="KW-0406">Ion transport</keyword>
<dbReference type="RefSeq" id="WP_035379917.1">
    <property type="nucleotide sequence ID" value="NZ_AZQP01000023.1"/>
</dbReference>
<reference evidence="4 5" key="1">
    <citation type="journal article" date="2014" name="Genome Announc.">
        <title>Draft Genome Sequence of Fervidicella metallireducens Strain AeBT, an Iron-Reducing Thermoanaerobe from the Great Artesian Basin.</title>
        <authorList>
            <person name="Patel B.K."/>
        </authorList>
    </citation>
    <scope>NUCLEOTIDE SEQUENCE [LARGE SCALE GENOMIC DNA]</scope>
    <source>
        <strain evidence="4 5">AeB</strain>
    </source>
</reference>
<dbReference type="PANTHER" id="PTHR38682:SF1">
    <property type="entry name" value="V-TYPE ATP SYNTHASE SUBUNIT C"/>
    <property type="match status" value="1"/>
</dbReference>
<dbReference type="Gene3D" id="1.20.1690.10">
    <property type="entry name" value="V-type ATP synthase subunit C domain"/>
    <property type="match status" value="2"/>
</dbReference>
<evidence type="ECO:0000256" key="2">
    <source>
        <dbReference type="ARBA" id="ARBA00022448"/>
    </source>
</evidence>
<sequence length="329" mass="38176">MDNTIFAQSIARIRFKETKMLDRTKLEALVESAGFADSLRMLQDSEYAEYLNKPSYEEGLKESLESFYKEMYKLTPVKEIVDVLAVRYDGHNIKSLIKGKFSGIDTYNILVDAGTIPVESLKVMIKEESFRDIPMTLRKYVEKAIESYKNHQDPQEIDIIIDKGVYEYMLEIASNSKLDYLVKITKTMIDVINIKSFIRIKLQDKDREFLQKIFIRGGKIDIDLFINNLNDSLDNFAGKIAHTDHYKWVKEGIEEFVKTKDIGKLEKLSDNFMINYLKNAKLVSFGPEPIVAYIIARETEIKAVRIVLTGKKNKVLPDIIRERLRDLYV</sequence>
<dbReference type="OrthoDB" id="1653at2"/>
<evidence type="ECO:0000256" key="3">
    <source>
        <dbReference type="ARBA" id="ARBA00023065"/>
    </source>
</evidence>
<keyword evidence="2" id="KW-0813">Transport</keyword>
<dbReference type="AlphaFoldDB" id="A0A017RUI3"/>
<gene>
    <name evidence="4" type="ORF">Q428_08570</name>
</gene>
<dbReference type="InterPro" id="IPR002843">
    <property type="entry name" value="ATPase_V0-cplx_csu/dsu"/>
</dbReference>
<evidence type="ECO:0008006" key="6">
    <source>
        <dbReference type="Google" id="ProtNLM"/>
    </source>
</evidence>
<name>A0A017RUI3_9CLOT</name>
<dbReference type="Pfam" id="PF01992">
    <property type="entry name" value="vATP-synt_AC39"/>
    <property type="match status" value="1"/>
</dbReference>
<evidence type="ECO:0000313" key="5">
    <source>
        <dbReference type="Proteomes" id="UP000019681"/>
    </source>
</evidence>
<evidence type="ECO:0000313" key="4">
    <source>
        <dbReference type="EMBL" id="EYE88352.1"/>
    </source>
</evidence>
<comment type="similarity">
    <text evidence="1">Belongs to the V-ATPase V0D/AC39 subunit family.</text>
</comment>
<dbReference type="InterPro" id="IPR035067">
    <property type="entry name" value="V-type_ATPase_csu/dsu"/>
</dbReference>
<dbReference type="InterPro" id="IPR044911">
    <property type="entry name" value="V-type_ATPase_csu/dsu_dom_3"/>
</dbReference>